<dbReference type="AlphaFoldDB" id="A0A8J4SNH3"/>
<gene>
    <name evidence="8" type="ORF">PHET_07049</name>
</gene>
<dbReference type="SUPFAM" id="SSF161070">
    <property type="entry name" value="SNF-like"/>
    <property type="match status" value="1"/>
</dbReference>
<evidence type="ECO:0000313" key="8">
    <source>
        <dbReference type="EMBL" id="KAF5399947.1"/>
    </source>
</evidence>
<name>A0A8J4SNH3_9TREM</name>
<feature type="transmembrane region" description="Helical" evidence="7">
    <location>
        <begin position="385"/>
        <end position="410"/>
    </location>
</feature>
<keyword evidence="2" id="KW-0813">Transport</keyword>
<feature type="transmembrane region" description="Helical" evidence="7">
    <location>
        <begin position="229"/>
        <end position="251"/>
    </location>
</feature>
<feature type="transmembrane region" description="Helical" evidence="7">
    <location>
        <begin position="170"/>
        <end position="191"/>
    </location>
</feature>
<dbReference type="GO" id="GO:0005283">
    <property type="term" value="F:amino acid:sodium symporter activity"/>
    <property type="evidence" value="ECO:0007669"/>
    <property type="project" value="TreeGrafter"/>
</dbReference>
<dbReference type="GO" id="GO:0089718">
    <property type="term" value="P:amino acid import across plasma membrane"/>
    <property type="evidence" value="ECO:0007669"/>
    <property type="project" value="TreeGrafter"/>
</dbReference>
<keyword evidence="5 7" id="KW-0472">Membrane</keyword>
<dbReference type="Pfam" id="PF00209">
    <property type="entry name" value="SNF"/>
    <property type="match status" value="1"/>
</dbReference>
<evidence type="ECO:0000313" key="9">
    <source>
        <dbReference type="Proteomes" id="UP000748531"/>
    </source>
</evidence>
<keyword evidence="6" id="KW-0915">Sodium</keyword>
<evidence type="ECO:0000256" key="2">
    <source>
        <dbReference type="ARBA" id="ARBA00022448"/>
    </source>
</evidence>
<comment type="subcellular location">
    <subcellularLocation>
        <location evidence="1">Membrane</location>
        <topology evidence="1">Multi-pass membrane protein</topology>
    </subcellularLocation>
</comment>
<dbReference type="OrthoDB" id="6581954at2759"/>
<dbReference type="InterPro" id="IPR000175">
    <property type="entry name" value="Na/ntran_symport"/>
</dbReference>
<dbReference type="InterPro" id="IPR037272">
    <property type="entry name" value="SNS_sf"/>
</dbReference>
<evidence type="ECO:0000256" key="6">
    <source>
        <dbReference type="PIRSR" id="PIRSR600175-1"/>
    </source>
</evidence>
<feature type="binding site" evidence="6">
    <location>
        <position position="245"/>
    </location>
    <ligand>
        <name>Na(+)</name>
        <dbReference type="ChEBI" id="CHEBI:29101"/>
        <label>1</label>
    </ligand>
</feature>
<keyword evidence="4 7" id="KW-1133">Transmembrane helix</keyword>
<comment type="caution">
    <text evidence="8">The sequence shown here is derived from an EMBL/GenBank/DDBJ whole genome shotgun (WGS) entry which is preliminary data.</text>
</comment>
<reference evidence="8" key="1">
    <citation type="submission" date="2019-05" db="EMBL/GenBank/DDBJ databases">
        <title>Annotation for the trematode Paragonimus heterotremus.</title>
        <authorList>
            <person name="Choi Y.-J."/>
        </authorList>
    </citation>
    <scope>NUCLEOTIDE SEQUENCE</scope>
    <source>
        <strain evidence="8">LC</strain>
    </source>
</reference>
<feature type="transmembrane region" description="Helical" evidence="7">
    <location>
        <begin position="137"/>
        <end position="158"/>
    </location>
</feature>
<evidence type="ECO:0000256" key="4">
    <source>
        <dbReference type="ARBA" id="ARBA00022989"/>
    </source>
</evidence>
<dbReference type="PANTHER" id="PTHR11616:SF241">
    <property type="entry name" value="SODIUM- AND CHLORIDE-DEPENDENT GLYCINE TRANSPORTER 2"/>
    <property type="match status" value="1"/>
</dbReference>
<evidence type="ECO:0000256" key="7">
    <source>
        <dbReference type="SAM" id="Phobius"/>
    </source>
</evidence>
<dbReference type="PRINTS" id="PR00176">
    <property type="entry name" value="NANEUSMPORT"/>
</dbReference>
<dbReference type="PROSITE" id="PS50267">
    <property type="entry name" value="NA_NEUROTRAN_SYMP_3"/>
    <property type="match status" value="1"/>
</dbReference>
<dbReference type="Proteomes" id="UP000748531">
    <property type="component" value="Unassembled WGS sequence"/>
</dbReference>
<dbReference type="PANTHER" id="PTHR11616">
    <property type="entry name" value="SODIUM/CHLORIDE DEPENDENT TRANSPORTER"/>
    <property type="match status" value="1"/>
</dbReference>
<dbReference type="GO" id="GO:0046872">
    <property type="term" value="F:metal ion binding"/>
    <property type="evidence" value="ECO:0007669"/>
    <property type="project" value="UniProtKB-KW"/>
</dbReference>
<feature type="transmembrane region" description="Helical" evidence="7">
    <location>
        <begin position="303"/>
        <end position="325"/>
    </location>
</feature>
<feature type="binding site" evidence="6">
    <location>
        <position position="144"/>
    </location>
    <ligand>
        <name>Na(+)</name>
        <dbReference type="ChEBI" id="CHEBI:29101"/>
        <label>1</label>
    </ligand>
</feature>
<sequence length="451" mass="50755">MQRVPPSWFNSTTNGTFIWNGTIYRSAAEEFWLSIVATFLINRFNVLKISEGIEQIGGINWKMVLCLMASWIITYICSIQGVRSLGKAAYVTAIMPGLLLTIILIRGVTLPGAWMGIKFFLVPAWSKLASLQIWSQAALQIFFSLGPSWGGLIAVASYNRYDHPIMRDSIVLPVICSLSSIYGGFAIFSVIGNLMYLSGVDSVQTFVRQGHGIAFITYPEALNHLPGSAIWSVLFFAMLFTQGLDTQFIAVDSFVGDLVDLFPTTIGKHKELFLIAFCLVETLLGIPFVTQGGYYLFQIVEWYASPFSLMFIGFFECITVGYVYGFRRLFADIELMIGPIRSLTRIIWAVLWVFVVPIFTLLMLITSCITFSLPVAPTNKIYPKWTVALGWSFAVISLSCLPLVAIILCVKHRCDPTKLLRPNKFHMHHVITQQMLHKERQEETKARETSR</sequence>
<keyword evidence="3 7" id="KW-0812">Transmembrane</keyword>
<organism evidence="8 9">
    <name type="scientific">Paragonimus heterotremus</name>
    <dbReference type="NCBI Taxonomy" id="100268"/>
    <lineage>
        <taxon>Eukaryota</taxon>
        <taxon>Metazoa</taxon>
        <taxon>Spiralia</taxon>
        <taxon>Lophotrochozoa</taxon>
        <taxon>Platyhelminthes</taxon>
        <taxon>Trematoda</taxon>
        <taxon>Digenea</taxon>
        <taxon>Plagiorchiida</taxon>
        <taxon>Troglotremata</taxon>
        <taxon>Troglotrematidae</taxon>
        <taxon>Paragonimus</taxon>
    </lineage>
</organism>
<keyword evidence="6" id="KW-0479">Metal-binding</keyword>
<feature type="transmembrane region" description="Helical" evidence="7">
    <location>
        <begin position="346"/>
        <end position="373"/>
    </location>
</feature>
<evidence type="ECO:0000256" key="1">
    <source>
        <dbReference type="ARBA" id="ARBA00004141"/>
    </source>
</evidence>
<keyword evidence="9" id="KW-1185">Reference proteome</keyword>
<evidence type="ECO:0000256" key="3">
    <source>
        <dbReference type="ARBA" id="ARBA00022692"/>
    </source>
</evidence>
<feature type="transmembrane region" description="Helical" evidence="7">
    <location>
        <begin position="89"/>
        <end position="117"/>
    </location>
</feature>
<feature type="transmembrane region" description="Helical" evidence="7">
    <location>
        <begin position="272"/>
        <end position="297"/>
    </location>
</feature>
<accession>A0A8J4SNH3</accession>
<dbReference type="EMBL" id="LUCH01003592">
    <property type="protein sequence ID" value="KAF5399947.1"/>
    <property type="molecule type" value="Genomic_DNA"/>
</dbReference>
<feature type="transmembrane region" description="Helical" evidence="7">
    <location>
        <begin position="59"/>
        <end position="77"/>
    </location>
</feature>
<dbReference type="GO" id="GO:0005886">
    <property type="term" value="C:plasma membrane"/>
    <property type="evidence" value="ECO:0007669"/>
    <property type="project" value="TreeGrafter"/>
</dbReference>
<protein>
    <submittedName>
        <fullName evidence="8">Sodium- and chloride-dependent betaine transporter</fullName>
    </submittedName>
</protein>
<evidence type="ECO:0000256" key="5">
    <source>
        <dbReference type="ARBA" id="ARBA00023136"/>
    </source>
</evidence>
<proteinExistence type="predicted"/>